<evidence type="ECO:0000313" key="2">
    <source>
        <dbReference type="EMBL" id="MDR7299348.1"/>
    </source>
</evidence>
<reference evidence="2 3" key="1">
    <citation type="submission" date="2023-07" db="EMBL/GenBank/DDBJ databases">
        <title>Sorghum-associated microbial communities from plants grown in Nebraska, USA.</title>
        <authorList>
            <person name="Schachtman D."/>
        </authorList>
    </citation>
    <scope>NUCLEOTIDE SEQUENCE [LARGE SCALE GENOMIC DNA]</scope>
    <source>
        <strain evidence="2 3">BE310</strain>
    </source>
</reference>
<accession>A0ABU1ZFV8</accession>
<dbReference type="PROSITE" id="PS00409">
    <property type="entry name" value="PROKAR_NTER_METHYL"/>
    <property type="match status" value="1"/>
</dbReference>
<comment type="caution">
    <text evidence="2">The sequence shown here is derived from an EMBL/GenBank/DDBJ whole genome shotgun (WGS) entry which is preliminary data.</text>
</comment>
<keyword evidence="1" id="KW-1133">Transmembrane helix</keyword>
<keyword evidence="1" id="KW-0812">Transmembrane</keyword>
<keyword evidence="1" id="KW-0472">Membrane</keyword>
<dbReference type="Proteomes" id="UP001180536">
    <property type="component" value="Unassembled WGS sequence"/>
</dbReference>
<evidence type="ECO:0000313" key="3">
    <source>
        <dbReference type="Proteomes" id="UP001180536"/>
    </source>
</evidence>
<proteinExistence type="predicted"/>
<feature type="transmembrane region" description="Helical" evidence="1">
    <location>
        <begin position="12"/>
        <end position="33"/>
    </location>
</feature>
<name>A0ABU1ZFV8_9BURK</name>
<protein>
    <submittedName>
        <fullName evidence="2">MSHA pilin protein MshD</fullName>
    </submittedName>
</protein>
<gene>
    <name evidence="2" type="ORF">J2X16_004718</name>
</gene>
<sequence length="186" mass="19433">MRLPRQAQGLTLIELLLFIVVVGIALAAMLRVFTTATLASADPMIRRQQLAIAESLLREVQLMPITWCDPATAANVETAASTADCGGAVENMGPESGQTRYGPSNYFDNVNDYAGFSMSGIRDLSNTVVSGLSGYSASVGVAAAALDSLTAGSGDALKITVTVTGPDASSLVLQGWRTRYAPQSPF</sequence>
<dbReference type="Pfam" id="PF07963">
    <property type="entry name" value="N_methyl"/>
    <property type="match status" value="1"/>
</dbReference>
<dbReference type="EMBL" id="JAVDXQ010000008">
    <property type="protein sequence ID" value="MDR7299348.1"/>
    <property type="molecule type" value="Genomic_DNA"/>
</dbReference>
<organism evidence="2 3">
    <name type="scientific">Pelomonas aquatica</name>
    <dbReference type="NCBI Taxonomy" id="431058"/>
    <lineage>
        <taxon>Bacteria</taxon>
        <taxon>Pseudomonadati</taxon>
        <taxon>Pseudomonadota</taxon>
        <taxon>Betaproteobacteria</taxon>
        <taxon>Burkholderiales</taxon>
        <taxon>Sphaerotilaceae</taxon>
        <taxon>Roseateles</taxon>
    </lineage>
</organism>
<dbReference type="RefSeq" id="WP_310348971.1">
    <property type="nucleotide sequence ID" value="NZ_JAVDXQ010000008.1"/>
</dbReference>
<keyword evidence="3" id="KW-1185">Reference proteome</keyword>
<dbReference type="InterPro" id="IPR012902">
    <property type="entry name" value="N_methyl_site"/>
</dbReference>
<evidence type="ECO:0000256" key="1">
    <source>
        <dbReference type="SAM" id="Phobius"/>
    </source>
</evidence>